<evidence type="ECO:0000256" key="1">
    <source>
        <dbReference type="ARBA" id="ARBA00022723"/>
    </source>
</evidence>
<evidence type="ECO:0000256" key="5">
    <source>
        <dbReference type="SAM" id="MobiDB-lite"/>
    </source>
</evidence>
<evidence type="ECO:0000256" key="2">
    <source>
        <dbReference type="ARBA" id="ARBA00022771"/>
    </source>
</evidence>
<evidence type="ECO:0000313" key="8">
    <source>
        <dbReference type="Proteomes" id="UP001515480"/>
    </source>
</evidence>
<feature type="compositionally biased region" description="Pro residues" evidence="5">
    <location>
        <begin position="134"/>
        <end position="143"/>
    </location>
</feature>
<feature type="region of interest" description="Disordered" evidence="5">
    <location>
        <begin position="228"/>
        <end position="249"/>
    </location>
</feature>
<name>A0AB34J3P7_PRYPA</name>
<dbReference type="Gene3D" id="3.30.160.60">
    <property type="entry name" value="Classic Zinc Finger"/>
    <property type="match status" value="1"/>
</dbReference>
<reference evidence="7 8" key="1">
    <citation type="journal article" date="2024" name="Science">
        <title>Giant polyketide synthase enzymes in the biosynthesis of giant marine polyether toxins.</title>
        <authorList>
            <person name="Fallon T.R."/>
            <person name="Shende V.V."/>
            <person name="Wierzbicki I.H."/>
            <person name="Pendleton A.L."/>
            <person name="Watervoot N.F."/>
            <person name="Auber R.P."/>
            <person name="Gonzalez D.J."/>
            <person name="Wisecaver J.H."/>
            <person name="Moore B.S."/>
        </authorList>
    </citation>
    <scope>NUCLEOTIDE SEQUENCE [LARGE SCALE GENOMIC DNA]</scope>
    <source>
        <strain evidence="7 8">12B1</strain>
    </source>
</reference>
<feature type="region of interest" description="Disordered" evidence="5">
    <location>
        <begin position="57"/>
        <end position="80"/>
    </location>
</feature>
<evidence type="ECO:0000259" key="6">
    <source>
        <dbReference type="PROSITE" id="PS52027"/>
    </source>
</evidence>
<evidence type="ECO:0000256" key="3">
    <source>
        <dbReference type="ARBA" id="ARBA00022833"/>
    </source>
</evidence>
<dbReference type="Proteomes" id="UP001515480">
    <property type="component" value="Unassembled WGS sequence"/>
</dbReference>
<gene>
    <name evidence="7" type="ORF">AB1Y20_006076</name>
</gene>
<feature type="region of interest" description="Disordered" evidence="5">
    <location>
        <begin position="119"/>
        <end position="214"/>
    </location>
</feature>
<keyword evidence="2 4" id="KW-0863">Zinc-finger</keyword>
<feature type="compositionally biased region" description="Polar residues" evidence="5">
    <location>
        <begin position="228"/>
        <end position="241"/>
    </location>
</feature>
<dbReference type="Pfam" id="PF13913">
    <property type="entry name" value="zf-C2HC_2"/>
    <property type="match status" value="2"/>
</dbReference>
<feature type="domain" description="C2HC/C3H-type" evidence="6">
    <location>
        <begin position="97"/>
        <end position="126"/>
    </location>
</feature>
<dbReference type="Gene3D" id="3.30.40.10">
    <property type="entry name" value="Zinc/RING finger domain, C3HC4 (zinc finger)"/>
    <property type="match status" value="1"/>
</dbReference>
<feature type="compositionally biased region" description="Low complexity" evidence="5">
    <location>
        <begin position="68"/>
        <end position="80"/>
    </location>
</feature>
<keyword evidence="8" id="KW-1185">Reference proteome</keyword>
<dbReference type="AlphaFoldDB" id="A0AB34J3P7"/>
<comment type="caution">
    <text evidence="7">The sequence shown here is derived from an EMBL/GenBank/DDBJ whole genome shotgun (WGS) entry which is preliminary data.</text>
</comment>
<dbReference type="PROSITE" id="PS52027">
    <property type="entry name" value="ZF_C2HC_C3H"/>
    <property type="match status" value="1"/>
</dbReference>
<feature type="compositionally biased region" description="Basic residues" evidence="5">
    <location>
        <begin position="124"/>
        <end position="133"/>
    </location>
</feature>
<dbReference type="InterPro" id="IPR013083">
    <property type="entry name" value="Znf_RING/FYVE/PHD"/>
</dbReference>
<evidence type="ECO:0000256" key="4">
    <source>
        <dbReference type="PROSITE-ProRule" id="PRU01371"/>
    </source>
</evidence>
<dbReference type="InterPro" id="IPR049899">
    <property type="entry name" value="Znf_C2HC_C3H"/>
</dbReference>
<dbReference type="EMBL" id="JBGBPQ010000014">
    <property type="protein sequence ID" value="KAL1511268.1"/>
    <property type="molecule type" value="Genomic_DNA"/>
</dbReference>
<sequence>MPLPSMPCPSCGKAFFPSAMKFHTPQCERKQAAMITPCPACGLEVEHARLNAHLSTCARARPPRAPPRRTSTSASSSSSAAATALRSVSIAAAGPDGRVPCAVCQRRFSPDRIAKHQFVCLSRRPPRRAKPPRRAPPPPPPRQRPAVPAWRRQSEELRAAARAARGAARSSSRPAPFDSSRPSSRLAPLHAAHSSRLNSLSAAPPAHRFPERGRPLAGACGGGILPSNLTSADNPLSSMCSHTAPRARW</sequence>
<dbReference type="GO" id="GO:0008270">
    <property type="term" value="F:zinc ion binding"/>
    <property type="evidence" value="ECO:0007669"/>
    <property type="project" value="UniProtKB-KW"/>
</dbReference>
<keyword evidence="3" id="KW-0862">Zinc</keyword>
<evidence type="ECO:0000313" key="7">
    <source>
        <dbReference type="EMBL" id="KAL1511268.1"/>
    </source>
</evidence>
<protein>
    <recommendedName>
        <fullName evidence="6">C2HC/C3H-type domain-containing protein</fullName>
    </recommendedName>
</protein>
<keyword evidence="1" id="KW-0479">Metal-binding</keyword>
<proteinExistence type="predicted"/>
<feature type="compositionally biased region" description="Low complexity" evidence="5">
    <location>
        <begin position="160"/>
        <end position="185"/>
    </location>
</feature>
<organism evidence="7 8">
    <name type="scientific">Prymnesium parvum</name>
    <name type="common">Toxic golden alga</name>
    <dbReference type="NCBI Taxonomy" id="97485"/>
    <lineage>
        <taxon>Eukaryota</taxon>
        <taxon>Haptista</taxon>
        <taxon>Haptophyta</taxon>
        <taxon>Prymnesiophyceae</taxon>
        <taxon>Prymnesiales</taxon>
        <taxon>Prymnesiaceae</taxon>
        <taxon>Prymnesium</taxon>
    </lineage>
</organism>
<accession>A0AB34J3P7</accession>